<keyword evidence="3 7" id="KW-0547">Nucleotide-binding</keyword>
<dbReference type="GeneID" id="136823815"/>
<dbReference type="GO" id="GO:0046899">
    <property type="term" value="F:nucleoside triphosphate adenylate kinase activity"/>
    <property type="evidence" value="ECO:0007669"/>
    <property type="project" value="UniProtKB-UniRule"/>
</dbReference>
<comment type="subcellular location">
    <subcellularLocation>
        <location evidence="1 7">Mitochondrion matrix</location>
    </subcellularLocation>
</comment>
<dbReference type="HAMAP" id="MF_03169">
    <property type="entry name" value="Adenylate_kinase_AK3"/>
    <property type="match status" value="1"/>
</dbReference>
<dbReference type="HAMAP" id="MF_00235">
    <property type="entry name" value="Adenylate_kinase_Adk"/>
    <property type="match status" value="1"/>
</dbReference>
<protein>
    <recommendedName>
        <fullName evidence="7">GTP:AMP phosphotransferase, mitochondrial</fullName>
        <ecNumber evidence="7">2.7.4.10</ecNumber>
    </recommendedName>
    <alternativeName>
        <fullName evidence="7">Adenylate kinase 3</fullName>
        <shortName evidence="7">AK 3</shortName>
    </alternativeName>
</protein>
<evidence type="ECO:0000256" key="7">
    <source>
        <dbReference type="HAMAP-Rule" id="MF_03169"/>
    </source>
</evidence>
<evidence type="ECO:0000313" key="10">
    <source>
        <dbReference type="EnsemblMetazoa" id="CLYHEMP001924.1"/>
    </source>
</evidence>
<evidence type="ECO:0000256" key="6">
    <source>
        <dbReference type="ARBA" id="ARBA00023134"/>
    </source>
</evidence>
<dbReference type="GO" id="GO:0046033">
    <property type="term" value="P:AMP metabolic process"/>
    <property type="evidence" value="ECO:0007669"/>
    <property type="project" value="UniProtKB-UniRule"/>
</dbReference>
<feature type="binding site" evidence="7">
    <location>
        <position position="126"/>
    </location>
    <ligand>
        <name>GTP</name>
        <dbReference type="ChEBI" id="CHEBI:37565"/>
    </ligand>
</feature>
<evidence type="ECO:0000256" key="3">
    <source>
        <dbReference type="ARBA" id="ARBA00022741"/>
    </source>
</evidence>
<reference evidence="10" key="1">
    <citation type="submission" date="2021-01" db="UniProtKB">
        <authorList>
            <consortium name="EnsemblMetazoa"/>
        </authorList>
    </citation>
    <scope>IDENTIFICATION</scope>
</reference>
<comment type="domain">
    <text evidence="7">Consists of three domains, a large central CORE domain and two small peripheral domains, NMPbind and LID, which undergo movements during catalysis. The LID domain closes over the site of phosphoryl transfer upon GTP binding. Assembling and dissambling the active center during each catalytic cycle provides an effective means to prevent GTP hydrolysis.</text>
</comment>
<comment type="similarity">
    <text evidence="7">Belongs to the adenylate kinase family. AK3 subfamily.</text>
</comment>
<comment type="caution">
    <text evidence="7">Lacks conserved residue(s) required for the propagation of feature annotation.</text>
</comment>
<sequence length="219" mass="24632">MAGSRILRTLILGAPGSGKGTISKRLVADYKLTHLASGDLLRNQISAGTEAGKEAESFIVKGQLVPDPLIVDLISQELGKLKTSWLLDGFPRTLSQAEALSQKTNVDLVFNLDVPFDTIRQRLEKRWIHAPSGRTYHADWSPPKTPGLDDVTGEPLTQRDDDKPETVQNRLNTYDKMTRPLLDYYKSQDLLQSFHGTESNVIYPQMIDFLDEYMKSVDW</sequence>
<feature type="binding site" evidence="7">
    <location>
        <position position="96"/>
    </location>
    <ligand>
        <name>AMP</name>
        <dbReference type="ChEBI" id="CHEBI:456215"/>
    </ligand>
</feature>
<dbReference type="OrthoDB" id="439792at2759"/>
<dbReference type="Pfam" id="PF05191">
    <property type="entry name" value="ADK_lid"/>
    <property type="match status" value="1"/>
</dbReference>
<dbReference type="PROSITE" id="PS00113">
    <property type="entry name" value="ADENYLATE_KINASE"/>
    <property type="match status" value="1"/>
</dbReference>
<evidence type="ECO:0000256" key="5">
    <source>
        <dbReference type="ARBA" id="ARBA00023128"/>
    </source>
</evidence>
<dbReference type="SUPFAM" id="SSF57774">
    <property type="entry name" value="Microbial and mitochondrial ADK, insert 'zinc finger' domain"/>
    <property type="match status" value="1"/>
</dbReference>
<dbReference type="InterPro" id="IPR028586">
    <property type="entry name" value="AK3/Ak4_mitochondrial"/>
</dbReference>
<dbReference type="EnsemblMetazoa" id="CLYHEMT001924.1">
    <property type="protein sequence ID" value="CLYHEMP001924.1"/>
    <property type="gene ID" value="CLYHEMG001924"/>
</dbReference>
<dbReference type="GO" id="GO:0046041">
    <property type="term" value="P:ITP metabolic process"/>
    <property type="evidence" value="ECO:0007669"/>
    <property type="project" value="UniProtKB-UniRule"/>
</dbReference>
<dbReference type="InterPro" id="IPR027417">
    <property type="entry name" value="P-loop_NTPase"/>
</dbReference>
<dbReference type="GO" id="GO:0046039">
    <property type="term" value="P:GTP metabolic process"/>
    <property type="evidence" value="ECO:0007669"/>
    <property type="project" value="UniProtKB-UniRule"/>
</dbReference>
<keyword evidence="5 7" id="KW-0496">Mitochondrion</keyword>
<name>A0A7M5USH8_9CNID</name>
<dbReference type="GO" id="GO:0004017">
    <property type="term" value="F:AMP kinase activity"/>
    <property type="evidence" value="ECO:0007669"/>
    <property type="project" value="InterPro"/>
</dbReference>
<feature type="binding site" evidence="7">
    <location>
        <begin position="16"/>
        <end position="21"/>
    </location>
    <ligand>
        <name>GTP</name>
        <dbReference type="ChEBI" id="CHEBI:37565"/>
    </ligand>
</feature>
<dbReference type="InterPro" id="IPR006259">
    <property type="entry name" value="Adenyl_kin_sub"/>
</dbReference>
<feature type="binding site" evidence="7">
    <location>
        <begin position="89"/>
        <end position="92"/>
    </location>
    <ligand>
        <name>AMP</name>
        <dbReference type="ChEBI" id="CHEBI:456215"/>
    </ligand>
</feature>
<dbReference type="InterPro" id="IPR000850">
    <property type="entry name" value="Adenylat/UMP-CMP_kin"/>
</dbReference>
<keyword evidence="6 7" id="KW-0342">GTP-binding</keyword>
<dbReference type="GO" id="GO:0006172">
    <property type="term" value="P:ADP biosynthetic process"/>
    <property type="evidence" value="ECO:0007669"/>
    <property type="project" value="UniProtKB-UniRule"/>
</dbReference>
<evidence type="ECO:0000313" key="11">
    <source>
        <dbReference type="Proteomes" id="UP000594262"/>
    </source>
</evidence>
<feature type="binding site" evidence="7">
    <location>
        <position position="37"/>
    </location>
    <ligand>
        <name>AMP</name>
        <dbReference type="ChEBI" id="CHEBI:456215"/>
    </ligand>
</feature>
<feature type="binding site" evidence="7">
    <location>
        <position position="199"/>
    </location>
    <ligand>
        <name>GTP</name>
        <dbReference type="ChEBI" id="CHEBI:37565"/>
    </ligand>
</feature>
<proteinExistence type="inferred from homology"/>
<dbReference type="AlphaFoldDB" id="A0A7M5USH8"/>
<keyword evidence="4 7" id="KW-0418">Kinase</keyword>
<dbReference type="InterPro" id="IPR007862">
    <property type="entry name" value="Adenylate_kinase_lid-dom"/>
</dbReference>
<feature type="domain" description="Adenylate kinase active site lid" evidence="9">
    <location>
        <begin position="126"/>
        <end position="161"/>
    </location>
</feature>
<dbReference type="GO" id="GO:0005759">
    <property type="term" value="C:mitochondrial matrix"/>
    <property type="evidence" value="ECO:0007669"/>
    <property type="project" value="UniProtKB-SubCell"/>
</dbReference>
<dbReference type="FunFam" id="3.40.50.300:FF:000106">
    <property type="entry name" value="Adenylate kinase mitochondrial"/>
    <property type="match status" value="1"/>
</dbReference>
<feature type="region of interest" description="LID" evidence="7">
    <location>
        <begin position="125"/>
        <end position="162"/>
    </location>
</feature>
<feature type="binding site" evidence="7">
    <location>
        <position position="42"/>
    </location>
    <ligand>
        <name>AMP</name>
        <dbReference type="ChEBI" id="CHEBI:456215"/>
    </ligand>
</feature>
<keyword evidence="2 7" id="KW-0808">Transferase</keyword>
<comment type="catalytic activity">
    <reaction evidence="7">
        <text>a ribonucleoside 5'-triphosphate + AMP = a ribonucleoside 5'-diphosphate + ADP</text>
        <dbReference type="Rhea" id="RHEA:13749"/>
        <dbReference type="ChEBI" id="CHEBI:57930"/>
        <dbReference type="ChEBI" id="CHEBI:61557"/>
        <dbReference type="ChEBI" id="CHEBI:456215"/>
        <dbReference type="ChEBI" id="CHEBI:456216"/>
        <dbReference type="EC" id="2.7.4.10"/>
    </reaction>
</comment>
<dbReference type="Pfam" id="PF00406">
    <property type="entry name" value="ADK"/>
    <property type="match status" value="1"/>
</dbReference>
<dbReference type="EC" id="2.7.4.10" evidence="7"/>
<evidence type="ECO:0000259" key="9">
    <source>
        <dbReference type="Pfam" id="PF05191"/>
    </source>
</evidence>
<accession>A0A7M5USH8</accession>
<dbReference type="InterPro" id="IPR036193">
    <property type="entry name" value="ADK_active_lid_dom_sf"/>
</dbReference>
<dbReference type="GO" id="GO:0005524">
    <property type="term" value="F:ATP binding"/>
    <property type="evidence" value="ECO:0007669"/>
    <property type="project" value="InterPro"/>
</dbReference>
<dbReference type="Gene3D" id="3.40.50.300">
    <property type="entry name" value="P-loop containing nucleotide triphosphate hydrolases"/>
    <property type="match status" value="1"/>
</dbReference>
<dbReference type="PRINTS" id="PR00094">
    <property type="entry name" value="ADENYLTKNASE"/>
</dbReference>
<dbReference type="PANTHER" id="PTHR23359">
    <property type="entry name" value="NUCLEOTIDE KINASE"/>
    <property type="match status" value="1"/>
</dbReference>
<feature type="region of interest" description="NMPbind" evidence="7">
    <location>
        <begin position="36"/>
        <end position="65"/>
    </location>
</feature>
<dbReference type="Proteomes" id="UP000594262">
    <property type="component" value="Unplaced"/>
</dbReference>
<feature type="binding site" evidence="7">
    <location>
        <position position="159"/>
    </location>
    <ligand>
        <name>AMP</name>
        <dbReference type="ChEBI" id="CHEBI:456215"/>
    </ligand>
</feature>
<keyword evidence="11" id="KW-1185">Reference proteome</keyword>
<evidence type="ECO:0000256" key="2">
    <source>
        <dbReference type="ARBA" id="ARBA00022679"/>
    </source>
</evidence>
<feature type="binding site" evidence="7">
    <location>
        <position position="170"/>
    </location>
    <ligand>
        <name>AMP</name>
        <dbReference type="ChEBI" id="CHEBI:456215"/>
    </ligand>
</feature>
<dbReference type="InterPro" id="IPR033690">
    <property type="entry name" value="Adenylat_kinase_CS"/>
</dbReference>
<evidence type="ECO:0000256" key="8">
    <source>
        <dbReference type="SAM" id="MobiDB-lite"/>
    </source>
</evidence>
<dbReference type="SUPFAM" id="SSF52540">
    <property type="entry name" value="P-loop containing nucleoside triphosphate hydrolases"/>
    <property type="match status" value="1"/>
</dbReference>
<organism evidence="10 11">
    <name type="scientific">Clytia hemisphaerica</name>
    <dbReference type="NCBI Taxonomy" id="252671"/>
    <lineage>
        <taxon>Eukaryota</taxon>
        <taxon>Metazoa</taxon>
        <taxon>Cnidaria</taxon>
        <taxon>Hydrozoa</taxon>
        <taxon>Hydroidolina</taxon>
        <taxon>Leptothecata</taxon>
        <taxon>Obeliida</taxon>
        <taxon>Clytiidae</taxon>
        <taxon>Clytia</taxon>
    </lineage>
</organism>
<dbReference type="GO" id="GO:0005525">
    <property type="term" value="F:GTP binding"/>
    <property type="evidence" value="ECO:0007669"/>
    <property type="project" value="UniProtKB-KW"/>
</dbReference>
<dbReference type="CDD" id="cd01428">
    <property type="entry name" value="ADK"/>
    <property type="match status" value="1"/>
</dbReference>
<evidence type="ECO:0000256" key="1">
    <source>
        <dbReference type="ARBA" id="ARBA00004305"/>
    </source>
</evidence>
<comment type="function">
    <text evidence="7">Involved in maintaining the homeostasis of cellular nucleotides by catalyzing the interconversion of nucleoside phosphates. Has GTP:AMP phosphotransferase and ITP:AMP phosphotransferase activities.</text>
</comment>
<dbReference type="NCBIfam" id="TIGR01351">
    <property type="entry name" value="adk"/>
    <property type="match status" value="1"/>
</dbReference>
<feature type="binding site" evidence="7">
    <location>
        <begin position="63"/>
        <end position="65"/>
    </location>
    <ligand>
        <name>AMP</name>
        <dbReference type="ChEBI" id="CHEBI:456215"/>
    </ligand>
</feature>
<comment type="subunit">
    <text evidence="7">Monomer.</text>
</comment>
<dbReference type="RefSeq" id="XP_066936088.1">
    <property type="nucleotide sequence ID" value="XM_067079987.1"/>
</dbReference>
<evidence type="ECO:0000256" key="4">
    <source>
        <dbReference type="ARBA" id="ARBA00022777"/>
    </source>
</evidence>
<feature type="region of interest" description="Disordered" evidence="8">
    <location>
        <begin position="136"/>
        <end position="164"/>
    </location>
</feature>